<dbReference type="InterPro" id="IPR009218">
    <property type="entry name" value="HD_phosphohydro"/>
</dbReference>
<dbReference type="RefSeq" id="WP_150405710.1">
    <property type="nucleotide sequence ID" value="NZ_VXLC01000017.1"/>
</dbReference>
<accession>A0A5N0E818</accession>
<name>A0A5N0E818_9NOCA</name>
<dbReference type="SUPFAM" id="SSF109604">
    <property type="entry name" value="HD-domain/PDEase-like"/>
    <property type="match status" value="1"/>
</dbReference>
<protein>
    <submittedName>
        <fullName evidence="1">Metal-dependent phosphohydrolase</fullName>
    </submittedName>
</protein>
<dbReference type="AlphaFoldDB" id="A0A5N0E818"/>
<dbReference type="GO" id="GO:0016787">
    <property type="term" value="F:hydrolase activity"/>
    <property type="evidence" value="ECO:0007669"/>
    <property type="project" value="UniProtKB-KW"/>
</dbReference>
<gene>
    <name evidence="1" type="ORF">F3087_31355</name>
</gene>
<organism evidence="1 2">
    <name type="scientific">Nocardia colli</name>
    <dbReference type="NCBI Taxonomy" id="2545717"/>
    <lineage>
        <taxon>Bacteria</taxon>
        <taxon>Bacillati</taxon>
        <taxon>Actinomycetota</taxon>
        <taxon>Actinomycetes</taxon>
        <taxon>Mycobacteriales</taxon>
        <taxon>Nocardiaceae</taxon>
        <taxon>Nocardia</taxon>
    </lineage>
</organism>
<dbReference type="PIRSF" id="PIRSF035170">
    <property type="entry name" value="HD_phosphohydro"/>
    <property type="match status" value="1"/>
</dbReference>
<dbReference type="EMBL" id="VXLC01000017">
    <property type="protein sequence ID" value="KAA8884870.1"/>
    <property type="molecule type" value="Genomic_DNA"/>
</dbReference>
<reference evidence="1 2" key="1">
    <citation type="submission" date="2019-09" db="EMBL/GenBank/DDBJ databases">
        <authorList>
            <person name="Wang X."/>
        </authorList>
    </citation>
    <scope>NUCLEOTIDE SEQUENCE [LARGE SCALE GENOMIC DNA]</scope>
    <source>
        <strain evidence="1 2">CICC 11023</strain>
    </source>
</reference>
<proteinExistence type="predicted"/>
<dbReference type="Proteomes" id="UP000323876">
    <property type="component" value="Unassembled WGS sequence"/>
</dbReference>
<keyword evidence="1" id="KW-0378">Hydrolase</keyword>
<dbReference type="PANTHER" id="PTHR21174:SF0">
    <property type="entry name" value="HD PHOSPHOHYDROLASE FAMILY PROTEIN-RELATED"/>
    <property type="match status" value="1"/>
</dbReference>
<evidence type="ECO:0000313" key="1">
    <source>
        <dbReference type="EMBL" id="KAA8884870.1"/>
    </source>
</evidence>
<keyword evidence="2" id="KW-1185">Reference proteome</keyword>
<dbReference type="PANTHER" id="PTHR21174">
    <property type="match status" value="1"/>
</dbReference>
<comment type="caution">
    <text evidence="1">The sequence shown here is derived from an EMBL/GenBank/DDBJ whole genome shotgun (WGS) entry which is preliminary data.</text>
</comment>
<evidence type="ECO:0000313" key="2">
    <source>
        <dbReference type="Proteomes" id="UP000323876"/>
    </source>
</evidence>
<dbReference type="OrthoDB" id="9808993at2"/>
<sequence>MGTSTETGLRERWAALAGAEAAAVGDDLIRRYQEPHRRYHTVDHLAAMLPVIDELAGDADDADAVRYAAFFHDAVYAVDRADNEEQSAVLAEEVLESLGVAPELVGEVARLVRLTATHDPADDDRNGGVLCDADLAVLAADEPGYAAYTAAVRAEYGHVPDALFRAGRAAVLQGLAQQSRLFRTPTARTRYEAAARANLQRELTELTAPTT</sequence>
<dbReference type="Gene3D" id="1.10.3210.10">
    <property type="entry name" value="Hypothetical protein af1432"/>
    <property type="match status" value="1"/>
</dbReference>